<accession>A0ABM3HR55</accession>
<reference evidence="2" key="1">
    <citation type="submission" date="2025-08" db="UniProtKB">
        <authorList>
            <consortium name="RefSeq"/>
        </authorList>
    </citation>
    <scope>IDENTIFICATION</scope>
    <source>
        <tissue evidence="2">Leaf</tissue>
    </source>
</reference>
<proteinExistence type="predicted"/>
<dbReference type="GeneID" id="115734860"/>
<keyword evidence="1" id="KW-1185">Reference proteome</keyword>
<dbReference type="PANTHER" id="PTHR33674">
    <property type="entry name" value="METHIONINE-S-OXIDE REDUCTASE"/>
    <property type="match status" value="1"/>
</dbReference>
<dbReference type="InterPro" id="IPR045282">
    <property type="entry name" value="At4g08330-like"/>
</dbReference>
<gene>
    <name evidence="2" type="primary">LOC115734860</name>
</gene>
<protein>
    <submittedName>
        <fullName evidence="2">Uncharacterized protein At4g08330, chloroplastic-like isoform X2</fullName>
    </submittedName>
</protein>
<organism evidence="1 2">
    <name type="scientific">Rhodamnia argentea</name>
    <dbReference type="NCBI Taxonomy" id="178133"/>
    <lineage>
        <taxon>Eukaryota</taxon>
        <taxon>Viridiplantae</taxon>
        <taxon>Streptophyta</taxon>
        <taxon>Embryophyta</taxon>
        <taxon>Tracheophyta</taxon>
        <taxon>Spermatophyta</taxon>
        <taxon>Magnoliopsida</taxon>
        <taxon>eudicotyledons</taxon>
        <taxon>Gunneridae</taxon>
        <taxon>Pentapetalae</taxon>
        <taxon>rosids</taxon>
        <taxon>malvids</taxon>
        <taxon>Myrtales</taxon>
        <taxon>Myrtaceae</taxon>
        <taxon>Myrtoideae</taxon>
        <taxon>Myrteae</taxon>
        <taxon>Australasian group</taxon>
        <taxon>Rhodamnia</taxon>
    </lineage>
</organism>
<dbReference type="Proteomes" id="UP000827889">
    <property type="component" value="Chromosome 7"/>
</dbReference>
<name>A0ABM3HR55_9MYRT</name>
<dbReference type="RefSeq" id="XP_048139071.1">
    <property type="nucleotide sequence ID" value="XM_048283114.1"/>
</dbReference>
<dbReference type="PANTHER" id="PTHR33674:SF3">
    <property type="entry name" value="YIPPEE DOMAIN-CONTAINING PROTEIN"/>
    <property type="match status" value="1"/>
</dbReference>
<evidence type="ECO:0000313" key="1">
    <source>
        <dbReference type="Proteomes" id="UP000827889"/>
    </source>
</evidence>
<dbReference type="Pfam" id="PF24046">
    <property type="entry name" value="At4g08330"/>
    <property type="match status" value="1"/>
</dbReference>
<evidence type="ECO:0000313" key="2">
    <source>
        <dbReference type="RefSeq" id="XP_048139071.1"/>
    </source>
</evidence>
<sequence length="79" mass="8667">MSESDISYSCGSCGYPLNLASSNQITAGVGSKYDKDLKKGFTTFLSVDLSRFTQVDEVTCFPVCWGRNHLQTKLLCLSC</sequence>